<dbReference type="InterPro" id="IPR051122">
    <property type="entry name" value="SDR_DHRS6-like"/>
</dbReference>
<dbReference type="PROSITE" id="PS00061">
    <property type="entry name" value="ADH_SHORT"/>
    <property type="match status" value="1"/>
</dbReference>
<dbReference type="CDD" id="cd05233">
    <property type="entry name" value="SDR_c"/>
    <property type="match status" value="1"/>
</dbReference>
<dbReference type="InterPro" id="IPR002347">
    <property type="entry name" value="SDR_fam"/>
</dbReference>
<dbReference type="PRINTS" id="PR00080">
    <property type="entry name" value="SDRFAMILY"/>
</dbReference>
<dbReference type="Gene3D" id="3.40.50.720">
    <property type="entry name" value="NAD(P)-binding Rossmann-like Domain"/>
    <property type="match status" value="1"/>
</dbReference>
<keyword evidence="2" id="KW-0521">NADP</keyword>
<protein>
    <submittedName>
        <fullName evidence="4">Uncharacterized protein</fullName>
    </submittedName>
</protein>
<dbReference type="AlphaFoldDB" id="A0AA38XD17"/>
<keyword evidence="3" id="KW-0560">Oxidoreductase</keyword>
<keyword evidence="5" id="KW-1185">Reference proteome</keyword>
<dbReference type="FunFam" id="3.40.50.720:FF:000084">
    <property type="entry name" value="Short-chain dehydrogenase reductase"/>
    <property type="match status" value="1"/>
</dbReference>
<evidence type="ECO:0000313" key="5">
    <source>
        <dbReference type="Proteomes" id="UP001172673"/>
    </source>
</evidence>
<dbReference type="PANTHER" id="PTHR43477:SF1">
    <property type="entry name" value="DIHYDROANTICAPSIN 7-DEHYDROGENASE"/>
    <property type="match status" value="1"/>
</dbReference>
<organism evidence="4 5">
    <name type="scientific">Cladophialophora chaetospira</name>
    <dbReference type="NCBI Taxonomy" id="386627"/>
    <lineage>
        <taxon>Eukaryota</taxon>
        <taxon>Fungi</taxon>
        <taxon>Dikarya</taxon>
        <taxon>Ascomycota</taxon>
        <taxon>Pezizomycotina</taxon>
        <taxon>Eurotiomycetes</taxon>
        <taxon>Chaetothyriomycetidae</taxon>
        <taxon>Chaetothyriales</taxon>
        <taxon>Herpotrichiellaceae</taxon>
        <taxon>Cladophialophora</taxon>
    </lineage>
</organism>
<dbReference type="PANTHER" id="PTHR43477">
    <property type="entry name" value="DIHYDROANTICAPSIN 7-DEHYDROGENASE"/>
    <property type="match status" value="1"/>
</dbReference>
<proteinExistence type="inferred from homology"/>
<gene>
    <name evidence="4" type="ORF">H2200_004381</name>
</gene>
<dbReference type="Proteomes" id="UP001172673">
    <property type="component" value="Unassembled WGS sequence"/>
</dbReference>
<evidence type="ECO:0000256" key="2">
    <source>
        <dbReference type="ARBA" id="ARBA00022857"/>
    </source>
</evidence>
<sequence>MSNPQHLNGANGVNGLDHSREIALTHMESHFLAARPSRTLESKVAIVTGAGASGYSIGNGRAAAIMLAEAGASVICVDKDQDSAARTVELVKKFKLPGRAIARVADVTLMEDCKAVVRWALNEYGRLDILVNNVGIHGAKGDSVTVDMTQWDVAMRINVASMILMTKFAVPAMVEDEAKARARIKGNIVNIASVNGIRGGSPDIFYPTTKGAIINMTRAMAAHHGGIGIRVNCVCPGAVYTPMVGGVEGGMSDAIRQSRMKRSLLGTEGTGWDVGSAIRFLASDEASWITGVILPVDAGATAAVGVGHNMGH</sequence>
<dbReference type="SUPFAM" id="SSF51735">
    <property type="entry name" value="NAD(P)-binding Rossmann-fold domains"/>
    <property type="match status" value="1"/>
</dbReference>
<accession>A0AA38XD17</accession>
<comment type="similarity">
    <text evidence="1">Belongs to the short-chain dehydrogenases/reductases (SDR) family.</text>
</comment>
<name>A0AA38XD17_9EURO</name>
<dbReference type="PRINTS" id="PR00081">
    <property type="entry name" value="GDHRDH"/>
</dbReference>
<dbReference type="EMBL" id="JAPDRK010000006">
    <property type="protein sequence ID" value="KAJ9611198.1"/>
    <property type="molecule type" value="Genomic_DNA"/>
</dbReference>
<dbReference type="Pfam" id="PF13561">
    <property type="entry name" value="adh_short_C2"/>
    <property type="match status" value="1"/>
</dbReference>
<reference evidence="4" key="1">
    <citation type="submission" date="2022-10" db="EMBL/GenBank/DDBJ databases">
        <title>Culturing micro-colonial fungi from biological soil crusts in the Mojave desert and describing Neophaeococcomyces mojavensis, and introducing the new genera and species Taxawa tesnikishii.</title>
        <authorList>
            <person name="Kurbessoian T."/>
            <person name="Stajich J.E."/>
        </authorList>
    </citation>
    <scope>NUCLEOTIDE SEQUENCE</scope>
    <source>
        <strain evidence="4">TK_41</strain>
    </source>
</reference>
<evidence type="ECO:0000256" key="1">
    <source>
        <dbReference type="ARBA" id="ARBA00006484"/>
    </source>
</evidence>
<dbReference type="InterPro" id="IPR036291">
    <property type="entry name" value="NAD(P)-bd_dom_sf"/>
</dbReference>
<evidence type="ECO:0000313" key="4">
    <source>
        <dbReference type="EMBL" id="KAJ9611198.1"/>
    </source>
</evidence>
<dbReference type="GO" id="GO:0016491">
    <property type="term" value="F:oxidoreductase activity"/>
    <property type="evidence" value="ECO:0007669"/>
    <property type="project" value="UniProtKB-KW"/>
</dbReference>
<comment type="caution">
    <text evidence="4">The sequence shown here is derived from an EMBL/GenBank/DDBJ whole genome shotgun (WGS) entry which is preliminary data.</text>
</comment>
<dbReference type="InterPro" id="IPR020904">
    <property type="entry name" value="Sc_DH/Rdtase_CS"/>
</dbReference>
<evidence type="ECO:0000256" key="3">
    <source>
        <dbReference type="ARBA" id="ARBA00023002"/>
    </source>
</evidence>